<dbReference type="UniPathway" id="UPA00895"/>
<sequence length="221" mass="23513">MTAWILAPIALEFVLAASAITKWRSQDSLVDVLIALGTPPALARRIDRVLPAVEVVLAAGLLLAPAGPAFTVTAIAAVLLFALYLLVIIRLNNRESGSCHCFGSFSQGQVTSRTVARNGLLLAGAVVTLVAAFRGNATIGTLLDASAGTWAWLLATVWALALSATMGLARPVSEDYVRHRSRTARPSSRTEARTASPRWPHRRLGSLSSCRRAVHPVAICR</sequence>
<dbReference type="InterPro" id="IPR009908">
    <property type="entry name" value="Methylamine_util_MauE"/>
</dbReference>
<dbReference type="GO" id="GO:0016020">
    <property type="term" value="C:membrane"/>
    <property type="evidence" value="ECO:0007669"/>
    <property type="project" value="UniProtKB-SubCell"/>
</dbReference>
<dbReference type="STRING" id="1193518.BN13_1200002"/>
<dbReference type="RefSeq" id="WP_048548085.1">
    <property type="nucleotide sequence ID" value="NZ_HF571038.1"/>
</dbReference>
<feature type="domain" description="Methylamine utilisation protein MauE" evidence="7">
    <location>
        <begin position="6"/>
        <end position="130"/>
    </location>
</feature>
<proteinExistence type="predicted"/>
<feature type="transmembrane region" description="Helical" evidence="6">
    <location>
        <begin position="120"/>
        <end position="143"/>
    </location>
</feature>
<dbReference type="Pfam" id="PF07291">
    <property type="entry name" value="MauE"/>
    <property type="match status" value="1"/>
</dbReference>
<accession>A0A077MAC1</accession>
<dbReference type="GO" id="GO:0030416">
    <property type="term" value="P:methylamine metabolic process"/>
    <property type="evidence" value="ECO:0007669"/>
    <property type="project" value="InterPro"/>
</dbReference>
<dbReference type="AlphaFoldDB" id="A0A077MAC1"/>
<feature type="transmembrane region" description="Helical" evidence="6">
    <location>
        <begin position="149"/>
        <end position="169"/>
    </location>
</feature>
<name>A0A077MAC1_9MICO</name>
<evidence type="ECO:0000313" key="9">
    <source>
        <dbReference type="Proteomes" id="UP000035720"/>
    </source>
</evidence>
<keyword evidence="3 6" id="KW-1133">Transmembrane helix</keyword>
<keyword evidence="9" id="KW-1185">Reference proteome</keyword>
<evidence type="ECO:0000256" key="4">
    <source>
        <dbReference type="ARBA" id="ARBA00023136"/>
    </source>
</evidence>
<evidence type="ECO:0000313" key="8">
    <source>
        <dbReference type="EMBL" id="CCI51737.1"/>
    </source>
</evidence>
<reference evidence="8 9" key="1">
    <citation type="journal article" date="2013" name="ISME J.">
        <title>A metabolic model for members of the genus Tetrasphaera involved in enhanced biological phosphorus removal.</title>
        <authorList>
            <person name="Kristiansen R."/>
            <person name="Nguyen H.T.T."/>
            <person name="Saunders A.M."/>
            <person name="Nielsen J.L."/>
            <person name="Wimmer R."/>
            <person name="Le V.Q."/>
            <person name="McIlroy S.J."/>
            <person name="Petrovski S."/>
            <person name="Seviour R.J."/>
            <person name="Calteau A."/>
            <person name="Nielsen K.L."/>
            <person name="Nielsen P.H."/>
        </authorList>
    </citation>
    <scope>NUCLEOTIDE SEQUENCE [LARGE SCALE GENOMIC DNA]</scope>
    <source>
        <strain evidence="8 9">Ben 74</strain>
    </source>
</reference>
<feature type="region of interest" description="Disordered" evidence="5">
    <location>
        <begin position="179"/>
        <end position="200"/>
    </location>
</feature>
<keyword evidence="4 6" id="KW-0472">Membrane</keyword>
<protein>
    <recommendedName>
        <fullName evidence="7">Methylamine utilisation protein MauE domain-containing protein</fullName>
    </recommendedName>
</protein>
<comment type="caution">
    <text evidence="8">The sequence shown here is derived from an EMBL/GenBank/DDBJ whole genome shotgun (WGS) entry which is preliminary data.</text>
</comment>
<evidence type="ECO:0000256" key="6">
    <source>
        <dbReference type="SAM" id="Phobius"/>
    </source>
</evidence>
<organism evidence="8 9">
    <name type="scientific">Nostocoides jenkinsii Ben 74</name>
    <dbReference type="NCBI Taxonomy" id="1193518"/>
    <lineage>
        <taxon>Bacteria</taxon>
        <taxon>Bacillati</taxon>
        <taxon>Actinomycetota</taxon>
        <taxon>Actinomycetes</taxon>
        <taxon>Micrococcales</taxon>
        <taxon>Intrasporangiaceae</taxon>
        <taxon>Nostocoides</taxon>
    </lineage>
</organism>
<gene>
    <name evidence="8" type="ORF">BN13_1200002</name>
</gene>
<evidence type="ECO:0000259" key="7">
    <source>
        <dbReference type="Pfam" id="PF07291"/>
    </source>
</evidence>
<feature type="transmembrane region" description="Helical" evidence="6">
    <location>
        <begin position="69"/>
        <end position="89"/>
    </location>
</feature>
<comment type="subcellular location">
    <subcellularLocation>
        <location evidence="1">Membrane</location>
        <topology evidence="1">Multi-pass membrane protein</topology>
    </subcellularLocation>
</comment>
<evidence type="ECO:0000256" key="5">
    <source>
        <dbReference type="SAM" id="MobiDB-lite"/>
    </source>
</evidence>
<evidence type="ECO:0000256" key="3">
    <source>
        <dbReference type="ARBA" id="ARBA00022989"/>
    </source>
</evidence>
<keyword evidence="2 6" id="KW-0812">Transmembrane</keyword>
<dbReference type="Proteomes" id="UP000035720">
    <property type="component" value="Unassembled WGS sequence"/>
</dbReference>
<evidence type="ECO:0000256" key="1">
    <source>
        <dbReference type="ARBA" id="ARBA00004141"/>
    </source>
</evidence>
<evidence type="ECO:0000256" key="2">
    <source>
        <dbReference type="ARBA" id="ARBA00022692"/>
    </source>
</evidence>
<dbReference type="EMBL" id="CAJC01000025">
    <property type="protein sequence ID" value="CCI51737.1"/>
    <property type="molecule type" value="Genomic_DNA"/>
</dbReference>